<dbReference type="Proteomes" id="UP000185124">
    <property type="component" value="Unassembled WGS sequence"/>
</dbReference>
<keyword evidence="1" id="KW-0862">Zinc</keyword>
<dbReference type="PROSITE" id="PS50966">
    <property type="entry name" value="ZF_SWIM"/>
    <property type="match status" value="1"/>
</dbReference>
<dbReference type="GO" id="GO:0008270">
    <property type="term" value="F:zinc ion binding"/>
    <property type="evidence" value="ECO:0007669"/>
    <property type="project" value="UniProtKB-KW"/>
</dbReference>
<dbReference type="PANTHER" id="PTHR38133">
    <property type="entry name" value="SLR1429 PROTEIN"/>
    <property type="match status" value="1"/>
</dbReference>
<dbReference type="OrthoDB" id="188274at2"/>
<dbReference type="PANTHER" id="PTHR38133:SF1">
    <property type="entry name" value="SLR1429 PROTEIN"/>
    <property type="match status" value="1"/>
</dbReference>
<accession>A0A1N6B692</accession>
<dbReference type="EMBL" id="FSQT01000002">
    <property type="protein sequence ID" value="SIN41695.1"/>
    <property type="molecule type" value="Genomic_DNA"/>
</dbReference>
<protein>
    <submittedName>
        <fullName evidence="4">Uncharacterized conserved protein, contains Zn finger domain</fullName>
    </submittedName>
</protein>
<proteinExistence type="predicted"/>
<gene>
    <name evidence="4" type="ORF">SAMN04489832_6760</name>
</gene>
<feature type="region of interest" description="Disordered" evidence="2">
    <location>
        <begin position="1"/>
        <end position="33"/>
    </location>
</feature>
<dbReference type="STRING" id="709881.SAMN04489832_6760"/>
<dbReference type="InterPro" id="IPR007527">
    <property type="entry name" value="Znf_SWIM"/>
</dbReference>
<dbReference type="AlphaFoldDB" id="A0A1N6B692"/>
<feature type="compositionally biased region" description="Acidic residues" evidence="2">
    <location>
        <begin position="8"/>
        <end position="20"/>
    </location>
</feature>
<feature type="domain" description="SWIM-type" evidence="3">
    <location>
        <begin position="150"/>
        <end position="185"/>
    </location>
</feature>
<evidence type="ECO:0000256" key="1">
    <source>
        <dbReference type="PROSITE-ProRule" id="PRU00325"/>
    </source>
</evidence>
<keyword evidence="1" id="KW-0863">Zinc-finger</keyword>
<evidence type="ECO:0000313" key="4">
    <source>
        <dbReference type="EMBL" id="SIN41695.1"/>
    </source>
</evidence>
<keyword evidence="5" id="KW-1185">Reference proteome</keyword>
<evidence type="ECO:0000256" key="2">
    <source>
        <dbReference type="SAM" id="MobiDB-lite"/>
    </source>
</evidence>
<sequence length="436" mass="47205">MRGPDVADNAEFDDQWDDDAEPVRDDGRARSFPAFGPDRRIGRTFATTWWGTAWIDAMERAALDRGQLSRGRRYAFAGQVGPITVSPGRISAPVHDGDPETPHDTVVRVAPLSDRQWDRLLDALAAKAGHIAALLDREMPPDLVDTAEDAGVRLLPGFGDLEPECDCPSWDQPCRHAAALAYQTSWLLDRDPFVLLLMRGRAEVELVEELRGRNARRRFAVADDAAPAGTGADEAYAATPAPLPGPPVPVPGEPLALAPLLAGHSAPGVNAEALGLLAADAASRARSLLAATREELLAPDPEAWPDAVRLAARAPRSPAVERLAEATGRAADLPRAIRAWEYGGTAGVDVLDAVFTPPPEVTARATETLREMGDDGVKTWRNRWTVGRDLQVRYGRDGHWYPFRRRAGAWWPAGPPRTDPVDAVLDLPPDLPTGRP</sequence>
<organism evidence="4 5">
    <name type="scientific">Micromonospora cremea</name>
    <dbReference type="NCBI Taxonomy" id="709881"/>
    <lineage>
        <taxon>Bacteria</taxon>
        <taxon>Bacillati</taxon>
        <taxon>Actinomycetota</taxon>
        <taxon>Actinomycetes</taxon>
        <taxon>Micromonosporales</taxon>
        <taxon>Micromonosporaceae</taxon>
        <taxon>Micromonospora</taxon>
    </lineage>
</organism>
<evidence type="ECO:0000259" key="3">
    <source>
        <dbReference type="PROSITE" id="PS50966"/>
    </source>
</evidence>
<reference evidence="5" key="1">
    <citation type="submission" date="2016-12" db="EMBL/GenBank/DDBJ databases">
        <authorList>
            <person name="Varghese N."/>
            <person name="Submissions S."/>
        </authorList>
    </citation>
    <scope>NUCLEOTIDE SEQUENCE [LARGE SCALE GENOMIC DNA]</scope>
    <source>
        <strain evidence="5">DSM 45599</strain>
    </source>
</reference>
<evidence type="ECO:0000313" key="5">
    <source>
        <dbReference type="Proteomes" id="UP000185124"/>
    </source>
</evidence>
<keyword evidence="1" id="KW-0479">Metal-binding</keyword>
<dbReference type="Pfam" id="PF04434">
    <property type="entry name" value="SWIM"/>
    <property type="match status" value="1"/>
</dbReference>
<name>A0A1N6B692_9ACTN</name>